<keyword evidence="2" id="KW-1133">Transmembrane helix</keyword>
<keyword evidence="3" id="KW-1185">Reference proteome</keyword>
<dbReference type="WBParaSite" id="TCONS_00009031.p1">
    <property type="protein sequence ID" value="TCONS_00009031.p1"/>
    <property type="gene ID" value="XLOC_006881"/>
</dbReference>
<keyword evidence="2" id="KW-0812">Transmembrane</keyword>
<evidence type="ECO:0000313" key="3">
    <source>
        <dbReference type="Proteomes" id="UP000035681"/>
    </source>
</evidence>
<accession>A0A0K0DXU2</accession>
<organism evidence="4">
    <name type="scientific">Strongyloides stercoralis</name>
    <name type="common">Threadworm</name>
    <dbReference type="NCBI Taxonomy" id="6248"/>
    <lineage>
        <taxon>Eukaryota</taxon>
        <taxon>Metazoa</taxon>
        <taxon>Ecdysozoa</taxon>
        <taxon>Nematoda</taxon>
        <taxon>Chromadorea</taxon>
        <taxon>Rhabditida</taxon>
        <taxon>Tylenchina</taxon>
        <taxon>Panagrolaimomorpha</taxon>
        <taxon>Strongyloidoidea</taxon>
        <taxon>Strongyloididae</taxon>
        <taxon>Strongyloides</taxon>
    </lineage>
</organism>
<sequence length="156" mass="17947">MNIQEEKLKYLCVTTIFTTVAVGVFLYNYYSSTKKNTEKKTSKTIIEEKYNISTPNKNMDNDLENVSNFKIISDSENPISLKSAIEDEDPPTDLDGVSSFREECQLFEKNKKKIQQRDIKEKNKGKIKAPSKGIYGNTAIKQDDPIRRLLLENKDK</sequence>
<evidence type="ECO:0000313" key="4">
    <source>
        <dbReference type="WBParaSite" id="SSTP_0000205700.1"/>
    </source>
</evidence>
<protein>
    <submittedName>
        <fullName evidence="4">Exported protein</fullName>
    </submittedName>
</protein>
<dbReference type="AlphaFoldDB" id="A0A0K0DXU2"/>
<evidence type="ECO:0000256" key="2">
    <source>
        <dbReference type="SAM" id="Phobius"/>
    </source>
</evidence>
<feature type="transmembrane region" description="Helical" evidence="2">
    <location>
        <begin position="12"/>
        <end position="30"/>
    </location>
</feature>
<proteinExistence type="predicted"/>
<evidence type="ECO:0000256" key="1">
    <source>
        <dbReference type="SAM" id="MobiDB-lite"/>
    </source>
</evidence>
<dbReference type="WBParaSite" id="SSTP_0000205700.1">
    <property type="protein sequence ID" value="SSTP_0000205700.1"/>
    <property type="gene ID" value="SSTP_0000205700"/>
</dbReference>
<name>A0A0K0DXU2_STRER</name>
<feature type="compositionally biased region" description="Basic and acidic residues" evidence="1">
    <location>
        <begin position="115"/>
        <end position="124"/>
    </location>
</feature>
<keyword evidence="2" id="KW-0472">Membrane</keyword>
<dbReference type="Proteomes" id="UP000035681">
    <property type="component" value="Unplaced"/>
</dbReference>
<reference evidence="4" key="1">
    <citation type="submission" date="2015-08" db="UniProtKB">
        <authorList>
            <consortium name="WormBaseParasite"/>
        </authorList>
    </citation>
    <scope>IDENTIFICATION</scope>
</reference>
<feature type="region of interest" description="Disordered" evidence="1">
    <location>
        <begin position="115"/>
        <end position="140"/>
    </location>
</feature>